<dbReference type="RefSeq" id="WP_012521459.1">
    <property type="nucleotide sequence ID" value="NC_011144.1"/>
</dbReference>
<dbReference type="KEGG" id="pzu:PHZ_c0897"/>
<keyword evidence="1" id="KW-0732">Signal</keyword>
<proteinExistence type="predicted"/>
<feature type="chain" id="PRO_5002825469" evidence="1">
    <location>
        <begin position="28"/>
        <end position="202"/>
    </location>
</feature>
<dbReference type="EMBL" id="CP000747">
    <property type="protein sequence ID" value="ACG77311.1"/>
    <property type="molecule type" value="Genomic_DNA"/>
</dbReference>
<organism evidence="2 3">
    <name type="scientific">Phenylobacterium zucineum (strain HLK1)</name>
    <dbReference type="NCBI Taxonomy" id="450851"/>
    <lineage>
        <taxon>Bacteria</taxon>
        <taxon>Pseudomonadati</taxon>
        <taxon>Pseudomonadota</taxon>
        <taxon>Alphaproteobacteria</taxon>
        <taxon>Caulobacterales</taxon>
        <taxon>Caulobacteraceae</taxon>
        <taxon>Phenylobacterium</taxon>
    </lineage>
</organism>
<name>B4RGU5_PHEZH</name>
<dbReference type="eggNOG" id="COG4338">
    <property type="taxonomic scope" value="Bacteria"/>
</dbReference>
<dbReference type="OrthoDB" id="6086999at2"/>
<dbReference type="STRING" id="450851.PHZ_c0897"/>
<evidence type="ECO:0000313" key="2">
    <source>
        <dbReference type="EMBL" id="ACG77311.1"/>
    </source>
</evidence>
<sequence>MDTTLHPTRRAMLAGAATLALPGLAMAAPARLTFAVFRNGVRIGEHVLTLSGDPDARTASSEVEMVVKLGPVPVFRYRHQAVERWRDGRFAALRTATSSNGRRERVEAEAQGAAVAIEGSSGRILAPASAHPLTHWNPAAFAHPLFNPQTGRLAKVRATRAAPGHWTIRGEAEIDDFYDAAGQWRALVGRLEDGSKIEYRRV</sequence>
<keyword evidence="3" id="KW-1185">Reference proteome</keyword>
<evidence type="ECO:0000313" key="3">
    <source>
        <dbReference type="Proteomes" id="UP000001868"/>
    </source>
</evidence>
<dbReference type="PROSITE" id="PS51318">
    <property type="entry name" value="TAT"/>
    <property type="match status" value="1"/>
</dbReference>
<dbReference type="InterPro" id="IPR006311">
    <property type="entry name" value="TAT_signal"/>
</dbReference>
<dbReference type="InterPro" id="IPR045767">
    <property type="entry name" value="DUF6134"/>
</dbReference>
<reference evidence="2 3" key="1">
    <citation type="journal article" date="2008" name="BMC Genomics">
        <title>Complete genome of Phenylobacterium zucineum - a novel facultative intracellular bacterium isolated from human erythroleukemia cell line K562.</title>
        <authorList>
            <person name="Luo Y."/>
            <person name="Xu X."/>
            <person name="Ding Z."/>
            <person name="Liu Z."/>
            <person name="Zhang B."/>
            <person name="Yan Z."/>
            <person name="Sun J."/>
            <person name="Hu S."/>
            <person name="Hu X."/>
        </authorList>
    </citation>
    <scope>NUCLEOTIDE SEQUENCE [LARGE SCALE GENOMIC DNA]</scope>
    <source>
        <strain evidence="2 3">HLK1</strain>
    </source>
</reference>
<evidence type="ECO:0000256" key="1">
    <source>
        <dbReference type="SAM" id="SignalP"/>
    </source>
</evidence>
<dbReference type="Pfam" id="PF19630">
    <property type="entry name" value="DUF6134"/>
    <property type="match status" value="1"/>
</dbReference>
<protein>
    <submittedName>
        <fullName evidence="2">Uncharacterized protein</fullName>
    </submittedName>
</protein>
<dbReference type="HOGENOM" id="CLU_083030_0_0_5"/>
<feature type="signal peptide" evidence="1">
    <location>
        <begin position="1"/>
        <end position="27"/>
    </location>
</feature>
<dbReference type="AlphaFoldDB" id="B4RGU5"/>
<gene>
    <name evidence="2" type="ordered locus">PHZ_c0897</name>
</gene>
<dbReference type="Proteomes" id="UP000001868">
    <property type="component" value="Chromosome"/>
</dbReference>
<accession>B4RGU5</accession>